<evidence type="ECO:0000313" key="7">
    <source>
        <dbReference type="EMBL" id="KOB64541.1"/>
    </source>
</evidence>
<organism evidence="7 8">
    <name type="scientific">Operophtera brumata</name>
    <name type="common">Winter moth</name>
    <name type="synonym">Phalaena brumata</name>
    <dbReference type="NCBI Taxonomy" id="104452"/>
    <lineage>
        <taxon>Eukaryota</taxon>
        <taxon>Metazoa</taxon>
        <taxon>Ecdysozoa</taxon>
        <taxon>Arthropoda</taxon>
        <taxon>Hexapoda</taxon>
        <taxon>Insecta</taxon>
        <taxon>Pterygota</taxon>
        <taxon>Neoptera</taxon>
        <taxon>Endopterygota</taxon>
        <taxon>Lepidoptera</taxon>
        <taxon>Glossata</taxon>
        <taxon>Ditrysia</taxon>
        <taxon>Geometroidea</taxon>
        <taxon>Geometridae</taxon>
        <taxon>Larentiinae</taxon>
        <taxon>Operophtera</taxon>
    </lineage>
</organism>
<keyword evidence="6" id="KW-0868">Chloride</keyword>
<dbReference type="PANTHER" id="PTHR10736">
    <property type="entry name" value="BESTROPHIN"/>
    <property type="match status" value="1"/>
</dbReference>
<keyword evidence="6" id="KW-0813">Transport</keyword>
<evidence type="ECO:0000256" key="2">
    <source>
        <dbReference type="ARBA" id="ARBA00022692"/>
    </source>
</evidence>
<accession>A0A0L7KN78</accession>
<keyword evidence="6" id="KW-0869">Chloride channel</keyword>
<dbReference type="InterPro" id="IPR000615">
    <property type="entry name" value="Bestrophin"/>
</dbReference>
<dbReference type="GO" id="GO:0005886">
    <property type="term" value="C:plasma membrane"/>
    <property type="evidence" value="ECO:0007669"/>
    <property type="project" value="UniProtKB-SubCell"/>
</dbReference>
<keyword evidence="3 6" id="KW-1133">Transmembrane helix</keyword>
<comment type="caution">
    <text evidence="6">Lacks conserved residue(s) required for the propagation of feature annotation.</text>
</comment>
<comment type="subcellular location">
    <subcellularLocation>
        <location evidence="6">Cell membrane</location>
        <topology evidence="6">Multi-pass membrane protein</topology>
    </subcellularLocation>
    <subcellularLocation>
        <location evidence="1">Membrane</location>
    </subcellularLocation>
</comment>
<proteinExistence type="inferred from homology"/>
<name>A0A0L7KN78_OPEBR</name>
<comment type="similarity">
    <text evidence="5 6">Belongs to the anion channel-forming bestrophin (TC 1.A.46) family. Calcium-sensitive chloride channel subfamily.</text>
</comment>
<evidence type="ECO:0000313" key="8">
    <source>
        <dbReference type="Proteomes" id="UP000037510"/>
    </source>
</evidence>
<evidence type="ECO:0000256" key="4">
    <source>
        <dbReference type="ARBA" id="ARBA00023136"/>
    </source>
</evidence>
<comment type="caution">
    <text evidence="7">The sequence shown here is derived from an EMBL/GenBank/DDBJ whole genome shotgun (WGS) entry which is preliminary data.</text>
</comment>
<keyword evidence="6" id="KW-0407">Ion channel</keyword>
<evidence type="ECO:0000256" key="3">
    <source>
        <dbReference type="ARBA" id="ARBA00022989"/>
    </source>
</evidence>
<comment type="function">
    <text evidence="6">Forms chloride channels.</text>
</comment>
<dbReference type="Proteomes" id="UP000037510">
    <property type="component" value="Unassembled WGS sequence"/>
</dbReference>
<evidence type="ECO:0000256" key="5">
    <source>
        <dbReference type="ARBA" id="ARBA00034769"/>
    </source>
</evidence>
<dbReference type="GO" id="GO:0034707">
    <property type="term" value="C:chloride channel complex"/>
    <property type="evidence" value="ECO:0007669"/>
    <property type="project" value="UniProtKB-KW"/>
</dbReference>
<keyword evidence="6" id="KW-1003">Cell membrane</keyword>
<dbReference type="Pfam" id="PF01062">
    <property type="entry name" value="Bestrophin"/>
    <property type="match status" value="1"/>
</dbReference>
<feature type="non-terminal residue" evidence="7">
    <location>
        <position position="168"/>
    </location>
</feature>
<dbReference type="GO" id="GO:0005254">
    <property type="term" value="F:chloride channel activity"/>
    <property type="evidence" value="ECO:0007669"/>
    <property type="project" value="UniProtKB-KW"/>
</dbReference>
<feature type="non-terminal residue" evidence="7">
    <location>
        <position position="1"/>
    </location>
</feature>
<evidence type="ECO:0000256" key="1">
    <source>
        <dbReference type="ARBA" id="ARBA00004370"/>
    </source>
</evidence>
<feature type="transmembrane region" description="Helical" evidence="6">
    <location>
        <begin position="136"/>
        <end position="160"/>
    </location>
</feature>
<dbReference type="AlphaFoldDB" id="A0A0L7KN78"/>
<protein>
    <recommendedName>
        <fullName evidence="6">Bestrophin homolog</fullName>
    </recommendedName>
</protein>
<keyword evidence="8" id="KW-1185">Reference proteome</keyword>
<gene>
    <name evidence="7" type="ORF">OBRU01_24097</name>
</gene>
<dbReference type="InterPro" id="IPR021134">
    <property type="entry name" value="Bestrophin-like"/>
</dbReference>
<keyword evidence="6" id="KW-0406">Ion transport</keyword>
<evidence type="ECO:0000256" key="6">
    <source>
        <dbReference type="RuleBase" id="RU363126"/>
    </source>
</evidence>
<keyword evidence="4 6" id="KW-0472">Membrane</keyword>
<sequence>DENIHKVLQKSSFSKVKPENPVASTTTDETGRLMRRNIVRYAILAYVITLQRVSLRVKRRFPTWQHVVDSGLMLESERKVFEKMDGKSPMSKYWMPLVWATNIINRARKEGLITSDHIVQTLLVELSDIRRRLGALIGYDTVCVPLVYTQVVTLALYTYFVAALMGRQ</sequence>
<dbReference type="STRING" id="104452.A0A0L7KN78"/>
<dbReference type="EMBL" id="JTDY01008508">
    <property type="protein sequence ID" value="KOB64541.1"/>
    <property type="molecule type" value="Genomic_DNA"/>
</dbReference>
<dbReference type="PANTHER" id="PTHR10736:SF11">
    <property type="entry name" value="BESTROPHIN 2"/>
    <property type="match status" value="1"/>
</dbReference>
<reference evidence="7 8" key="1">
    <citation type="journal article" date="2015" name="Genome Biol. Evol.">
        <title>The genome of winter moth (Operophtera brumata) provides a genomic perspective on sexual dimorphism and phenology.</title>
        <authorList>
            <person name="Derks M.F."/>
            <person name="Smit S."/>
            <person name="Salis L."/>
            <person name="Schijlen E."/>
            <person name="Bossers A."/>
            <person name="Mateman C."/>
            <person name="Pijl A.S."/>
            <person name="de Ridder D."/>
            <person name="Groenen M.A."/>
            <person name="Visser M.E."/>
            <person name="Megens H.J."/>
        </authorList>
    </citation>
    <scope>NUCLEOTIDE SEQUENCE [LARGE SCALE GENOMIC DNA]</scope>
    <source>
        <strain evidence="7">WM2013NL</strain>
        <tissue evidence="7">Head and thorax</tissue>
    </source>
</reference>
<keyword evidence="2 6" id="KW-0812">Transmembrane</keyword>